<name>A0A0L0N2A1_TOLOC</name>
<dbReference type="Proteomes" id="UP000036947">
    <property type="component" value="Unassembled WGS sequence"/>
</dbReference>
<proteinExistence type="predicted"/>
<dbReference type="AlphaFoldDB" id="A0A0L0N2A1"/>
<accession>A0A0L0N2A1</accession>
<keyword evidence="2" id="KW-1185">Reference proteome</keyword>
<organism evidence="1 2">
    <name type="scientific">Tolypocladium ophioglossoides (strain CBS 100239)</name>
    <name type="common">Snaketongue truffleclub</name>
    <name type="synonym">Elaphocordyceps ophioglossoides</name>
    <dbReference type="NCBI Taxonomy" id="1163406"/>
    <lineage>
        <taxon>Eukaryota</taxon>
        <taxon>Fungi</taxon>
        <taxon>Dikarya</taxon>
        <taxon>Ascomycota</taxon>
        <taxon>Pezizomycotina</taxon>
        <taxon>Sordariomycetes</taxon>
        <taxon>Hypocreomycetidae</taxon>
        <taxon>Hypocreales</taxon>
        <taxon>Ophiocordycipitaceae</taxon>
        <taxon>Tolypocladium</taxon>
    </lineage>
</organism>
<gene>
    <name evidence="1" type="ORF">TOPH_07157</name>
</gene>
<evidence type="ECO:0000313" key="2">
    <source>
        <dbReference type="Proteomes" id="UP000036947"/>
    </source>
</evidence>
<evidence type="ECO:0000313" key="1">
    <source>
        <dbReference type="EMBL" id="KND88156.1"/>
    </source>
</evidence>
<dbReference type="EMBL" id="LFRF01000028">
    <property type="protein sequence ID" value="KND88156.1"/>
    <property type="molecule type" value="Genomic_DNA"/>
</dbReference>
<comment type="caution">
    <text evidence="1">The sequence shown here is derived from an EMBL/GenBank/DDBJ whole genome shotgun (WGS) entry which is preliminary data.</text>
</comment>
<reference evidence="1 2" key="1">
    <citation type="journal article" date="2015" name="BMC Genomics">
        <title>The genome of the truffle-parasite Tolypocladium ophioglossoides and the evolution of antifungal peptaibiotics.</title>
        <authorList>
            <person name="Quandt C.A."/>
            <person name="Bushley K.E."/>
            <person name="Spatafora J.W."/>
        </authorList>
    </citation>
    <scope>NUCLEOTIDE SEQUENCE [LARGE SCALE GENOMIC DNA]</scope>
    <source>
        <strain evidence="1 2">CBS 100239</strain>
    </source>
</reference>
<protein>
    <submittedName>
        <fullName evidence="1">Uncharacterized protein</fullName>
    </submittedName>
</protein>
<sequence length="217" mass="24424">MRRGHREQRPWEQGIKDRPCRRHEILASSVRLGHLAAFETKDESRDFTHLLWSTYNGARLFSGKQAPRSININQQATSCPQRWVCSCTPSRDRWLPDSGINTATSRPDVVTKIEYVRGGARTPGPFQVGRAGAGLDIADASRIQPHDPVASCWTQLRRGEGRTSRFFAARLMKGTRCSTGITSRSAAAPHRCFWGSLRTQLSACWLSGPTLSERRRY</sequence>